<dbReference type="Proteomes" id="UP000326287">
    <property type="component" value="Chromosome"/>
</dbReference>
<accession>A0A5P9NEU8</accession>
<dbReference type="OrthoDB" id="9800438at2"/>
<evidence type="ECO:0000259" key="1">
    <source>
        <dbReference type="PROSITE" id="PS51819"/>
    </source>
</evidence>
<dbReference type="Gene3D" id="3.10.180.10">
    <property type="entry name" value="2,3-Dihydroxybiphenyl 1,2-Dioxygenase, domain 1"/>
    <property type="match status" value="1"/>
</dbReference>
<reference evidence="2 3" key="1">
    <citation type="submission" date="2019-02" db="EMBL/GenBank/DDBJ databases">
        <authorList>
            <person name="Li S.-H."/>
        </authorList>
    </citation>
    <scope>NUCLEOTIDE SEQUENCE [LARGE SCALE GENOMIC DNA]</scope>
    <source>
        <strain evidence="2 3">IMCC14385</strain>
    </source>
</reference>
<protein>
    <submittedName>
        <fullName evidence="2">VOC family protein</fullName>
    </submittedName>
</protein>
<dbReference type="RefSeq" id="WP_152660373.1">
    <property type="nucleotide sequence ID" value="NZ_CP036422.1"/>
</dbReference>
<dbReference type="Pfam" id="PF00903">
    <property type="entry name" value="Glyoxalase"/>
    <property type="match status" value="1"/>
</dbReference>
<dbReference type="InterPro" id="IPR029068">
    <property type="entry name" value="Glyas_Bleomycin-R_OHBP_Dase"/>
</dbReference>
<dbReference type="PROSITE" id="PS51819">
    <property type="entry name" value="VOC"/>
    <property type="match status" value="1"/>
</dbReference>
<dbReference type="PANTHER" id="PTHR35006:SF1">
    <property type="entry name" value="BLL2941 PROTEIN"/>
    <property type="match status" value="1"/>
</dbReference>
<dbReference type="KEGG" id="halc:EY643_00580"/>
<dbReference type="InterPro" id="IPR004360">
    <property type="entry name" value="Glyas_Fos-R_dOase_dom"/>
</dbReference>
<name>A0A5P9NEU8_9GAMM</name>
<dbReference type="SUPFAM" id="SSF54593">
    <property type="entry name" value="Glyoxalase/Bleomycin resistance protein/Dihydroxybiphenyl dioxygenase"/>
    <property type="match status" value="1"/>
</dbReference>
<evidence type="ECO:0000313" key="2">
    <source>
        <dbReference type="EMBL" id="QFU74261.1"/>
    </source>
</evidence>
<keyword evidence="3" id="KW-1185">Reference proteome</keyword>
<dbReference type="CDD" id="cd07262">
    <property type="entry name" value="VOC_like"/>
    <property type="match status" value="1"/>
</dbReference>
<dbReference type="EMBL" id="CP036422">
    <property type="protein sequence ID" value="QFU74261.1"/>
    <property type="molecule type" value="Genomic_DNA"/>
</dbReference>
<feature type="domain" description="VOC" evidence="1">
    <location>
        <begin position="2"/>
        <end position="122"/>
    </location>
</feature>
<dbReference type="AlphaFoldDB" id="A0A5P9NEU8"/>
<organism evidence="2 3">
    <name type="scientific">Halioglobus maricola</name>
    <dbReference type="NCBI Taxonomy" id="2601894"/>
    <lineage>
        <taxon>Bacteria</taxon>
        <taxon>Pseudomonadati</taxon>
        <taxon>Pseudomonadota</taxon>
        <taxon>Gammaproteobacteria</taxon>
        <taxon>Cellvibrionales</taxon>
        <taxon>Halieaceae</taxon>
        <taxon>Halioglobus</taxon>
    </lineage>
</organism>
<gene>
    <name evidence="2" type="ORF">EY643_00580</name>
</gene>
<evidence type="ECO:0000313" key="3">
    <source>
        <dbReference type="Proteomes" id="UP000326287"/>
    </source>
</evidence>
<dbReference type="InterPro" id="IPR037523">
    <property type="entry name" value="VOC_core"/>
</dbReference>
<sequence>MKVGYVTLGTNDLEKACAFYDALMGEVGFSRIWDDGKLIVWGPSLEEASVGVTTPFNDEAASIGNGVMVALQAENEEQVKAFYNKALELGATDEGPPGQRIDNFYAGYFRDLDGNKLNAFCFNAVTL</sequence>
<proteinExistence type="predicted"/>
<dbReference type="PANTHER" id="PTHR35006">
    <property type="entry name" value="GLYOXALASE FAMILY PROTEIN (AFU_ORTHOLOGUE AFUA_5G14830)"/>
    <property type="match status" value="1"/>
</dbReference>